<feature type="compositionally biased region" description="Low complexity" evidence="16">
    <location>
        <begin position="163"/>
        <end position="184"/>
    </location>
</feature>
<feature type="transmembrane region" description="Helical" evidence="15">
    <location>
        <begin position="627"/>
        <end position="650"/>
    </location>
</feature>
<evidence type="ECO:0000256" key="10">
    <source>
        <dbReference type="ARBA" id="ARBA00022989"/>
    </source>
</evidence>
<dbReference type="SFLD" id="SFLDS00003">
    <property type="entry name" value="Haloacid_Dehalogenase"/>
    <property type="match status" value="1"/>
</dbReference>
<evidence type="ECO:0000256" key="16">
    <source>
        <dbReference type="SAM" id="MobiDB-lite"/>
    </source>
</evidence>
<dbReference type="SUPFAM" id="SSF56784">
    <property type="entry name" value="HAD-like"/>
    <property type="match status" value="1"/>
</dbReference>
<evidence type="ECO:0000313" key="18">
    <source>
        <dbReference type="EMBL" id="TJW10781.1"/>
    </source>
</evidence>
<keyword evidence="7" id="KW-0406">Ion transport</keyword>
<dbReference type="Pfam" id="PF00702">
    <property type="entry name" value="Hydrolase"/>
    <property type="match status" value="1"/>
</dbReference>
<evidence type="ECO:0000256" key="1">
    <source>
        <dbReference type="ARBA" id="ARBA00004651"/>
    </source>
</evidence>
<accession>A0A4V5KKB1</accession>
<evidence type="ECO:0000259" key="17">
    <source>
        <dbReference type="PROSITE" id="PS50846"/>
    </source>
</evidence>
<reference evidence="18 19" key="1">
    <citation type="submission" date="2019-04" db="EMBL/GenBank/DDBJ databases">
        <title>Microbes associate with the intestines of laboratory mice.</title>
        <authorList>
            <person name="Navarre W."/>
            <person name="Wong E."/>
            <person name="Huang K.C."/>
            <person name="Tropini C."/>
            <person name="Ng K."/>
            <person name="Yu B."/>
        </authorList>
    </citation>
    <scope>NUCLEOTIDE SEQUENCE [LARGE SCALE GENOMIC DNA]</scope>
    <source>
        <strain evidence="18 19">NM48_B13</strain>
    </source>
</reference>
<keyword evidence="12 15" id="KW-0472">Membrane</keyword>
<evidence type="ECO:0000256" key="11">
    <source>
        <dbReference type="ARBA" id="ARBA00023008"/>
    </source>
</evidence>
<dbReference type="InterPro" id="IPR059000">
    <property type="entry name" value="ATPase_P-type_domA"/>
</dbReference>
<dbReference type="SUPFAM" id="SSF55008">
    <property type="entry name" value="HMA, heavy metal-associated domain"/>
    <property type="match status" value="3"/>
</dbReference>
<evidence type="ECO:0000256" key="4">
    <source>
        <dbReference type="ARBA" id="ARBA00022692"/>
    </source>
</evidence>
<evidence type="ECO:0000256" key="3">
    <source>
        <dbReference type="ARBA" id="ARBA00022475"/>
    </source>
</evidence>
<evidence type="ECO:0000256" key="8">
    <source>
        <dbReference type="ARBA" id="ARBA00022840"/>
    </source>
</evidence>
<evidence type="ECO:0000256" key="2">
    <source>
        <dbReference type="ARBA" id="ARBA00006024"/>
    </source>
</evidence>
<dbReference type="PRINTS" id="PR00119">
    <property type="entry name" value="CATATPASE"/>
</dbReference>
<dbReference type="SFLD" id="SFLDG00002">
    <property type="entry name" value="C1.7:_P-type_atpase_like"/>
    <property type="match status" value="1"/>
</dbReference>
<dbReference type="SFLD" id="SFLDF00027">
    <property type="entry name" value="p-type_atpase"/>
    <property type="match status" value="1"/>
</dbReference>
<dbReference type="InterPro" id="IPR008250">
    <property type="entry name" value="ATPase_P-typ_transduc_dom_A_sf"/>
</dbReference>
<keyword evidence="7" id="KW-0813">Transport</keyword>
<evidence type="ECO:0000313" key="19">
    <source>
        <dbReference type="Proteomes" id="UP000309454"/>
    </source>
</evidence>
<dbReference type="RefSeq" id="WP_136845764.1">
    <property type="nucleotide sequence ID" value="NZ_SSTM01000003.1"/>
</dbReference>
<dbReference type="PRINTS" id="PR00942">
    <property type="entry name" value="CUATPASEI"/>
</dbReference>
<feature type="transmembrane region" description="Helical" evidence="15">
    <location>
        <begin position="474"/>
        <end position="493"/>
    </location>
</feature>
<dbReference type="InterPro" id="IPR044492">
    <property type="entry name" value="P_typ_ATPase_HD_dom"/>
</dbReference>
<dbReference type="FunFam" id="3.30.70.100:FF:000001">
    <property type="entry name" value="ATPase copper transporting beta"/>
    <property type="match status" value="1"/>
</dbReference>
<evidence type="ECO:0000256" key="12">
    <source>
        <dbReference type="ARBA" id="ARBA00023136"/>
    </source>
</evidence>
<evidence type="ECO:0000256" key="6">
    <source>
        <dbReference type="ARBA" id="ARBA00022741"/>
    </source>
</evidence>
<dbReference type="InterPro" id="IPR023214">
    <property type="entry name" value="HAD_sf"/>
</dbReference>
<dbReference type="GO" id="GO:0016887">
    <property type="term" value="F:ATP hydrolysis activity"/>
    <property type="evidence" value="ECO:0007669"/>
    <property type="project" value="InterPro"/>
</dbReference>
<dbReference type="PROSITE" id="PS01229">
    <property type="entry name" value="COF_2"/>
    <property type="match status" value="1"/>
</dbReference>
<feature type="domain" description="HMA" evidence="17">
    <location>
        <begin position="15"/>
        <end position="81"/>
    </location>
</feature>
<dbReference type="GO" id="GO:0055070">
    <property type="term" value="P:copper ion homeostasis"/>
    <property type="evidence" value="ECO:0007669"/>
    <property type="project" value="TreeGrafter"/>
</dbReference>
<keyword evidence="3 15" id="KW-1003">Cell membrane</keyword>
<dbReference type="NCBIfam" id="TIGR01494">
    <property type="entry name" value="ATPase_P-type"/>
    <property type="match status" value="2"/>
</dbReference>
<dbReference type="InterPro" id="IPR006121">
    <property type="entry name" value="HMA_dom"/>
</dbReference>
<feature type="transmembrane region" description="Helical" evidence="15">
    <location>
        <begin position="1000"/>
        <end position="1020"/>
    </location>
</feature>
<sequence>MTEENGTQVHAQQLRRVVFDVDTMHCEKCVASVTKHFQEFPGVLGCQVNLEGQTAAVDYDGAVTDVAKLLHALDDTNFKISERKPRQHWVLFGVGTMHCEKCVANVTSHFEAVPGVTAVRVDLPGQVAEVTYDGNATSLEQLLHALDDTNFKLTVHEASEQKAAAAEGAAAEGASTEGAPTEGASAEDGRCQGDSARRVVAPSQGLGTPLACPDLAPSPRQRPATMVSEDGYSPEGSAAAAPTTTNSQGGRGQKSANAPATAKIRIAIEGMHCANCAATIERNYAKTPGVVKCAVNLANNTGIVEFDPSVASVDDMLRVFDPLDFTAEIIPDDAPLVDEQRRAKEKARGRHDLKVFGTAVALTLVIFCIGMLPGWHMGVGEALASAFVPNPTHAQAMFAANILLLVLTIPVQFGCGARFYKGAVGSLRGGSANMDVLVALGTSIAFLFSLWITFQPVITGDWAGHFAMAINDGMPYFETCAMLITFVLLGKILEARAKGATNQAIEALMNLTPPVARVVRGGAEEEVPLASVMVGDTVVVRPGEKMPVDGVVIAGRSEVDESMLTGEPLPVLKEEGSDVTGGTANTTGALTVRALRVGKDSTLSRIVRAVEDAQGSKAPVQRMADKIAAVFVPAILVLAAITFCIWFFFVPAADGANQFQRALLPAIAVIVVACPCALGLATPTALMVGMGKGAQLGVLIKDGEVLERVCHLSDAVFDKTGTLTVGSPQVVECTVAPADLRLAAALEAKSEHPLARAVVDYAAASGALGAEVQNAHHQAFAANAARLPQVDGKTVGEKEALAAYGRLLAQALPAAADFQSVVGKGVQGVVEGHTVFVGSRVSVDGRDAGGFSFRDQPKAGAAGAVAQLRRDFAVTSYMVTGDAPAPAREVAAEVGIAPDHVFAEVKPLEKAEKVRQVKESAVAAQKAKGQKGAAAVVAFVGDGINDAPALAAADIGVAMASGTDVALDAGSVVLMRNKLSDLVVAVRLSKATMRKIKQNLFWALIYNCVMIPLAAVGILAPALAGAAMAFSSVSVVSNSLLLKRFR</sequence>
<dbReference type="FunFam" id="2.70.150.10:FF:000020">
    <property type="entry name" value="Copper-exporting P-type ATPase A"/>
    <property type="match status" value="1"/>
</dbReference>
<feature type="transmembrane region" description="Helical" evidence="15">
    <location>
        <begin position="432"/>
        <end position="454"/>
    </location>
</feature>
<feature type="compositionally biased region" description="Basic and acidic residues" evidence="16">
    <location>
        <begin position="187"/>
        <end position="197"/>
    </location>
</feature>
<dbReference type="GO" id="GO:0005886">
    <property type="term" value="C:plasma membrane"/>
    <property type="evidence" value="ECO:0007669"/>
    <property type="project" value="UniProtKB-SubCell"/>
</dbReference>
<dbReference type="Gene3D" id="3.40.1110.10">
    <property type="entry name" value="Calcium-transporting ATPase, cytoplasmic domain N"/>
    <property type="match status" value="1"/>
</dbReference>
<dbReference type="Pfam" id="PF00403">
    <property type="entry name" value="HMA"/>
    <property type="match status" value="3"/>
</dbReference>
<dbReference type="GO" id="GO:0043682">
    <property type="term" value="F:P-type divalent copper transporter activity"/>
    <property type="evidence" value="ECO:0007669"/>
    <property type="project" value="TreeGrafter"/>
</dbReference>
<protein>
    <recommendedName>
        <fullName evidence="14">Probable copper-transporting ATPase SynA</fullName>
    </recommendedName>
</protein>
<dbReference type="Gene3D" id="2.70.150.10">
    <property type="entry name" value="Calcium-transporting ATPase, cytoplasmic transduction domain A"/>
    <property type="match status" value="1"/>
</dbReference>
<keyword evidence="19" id="KW-1185">Reference proteome</keyword>
<comment type="function">
    <text evidence="13">Involved in copper transport.</text>
</comment>
<keyword evidence="5 15" id="KW-0479">Metal-binding</keyword>
<dbReference type="PANTHER" id="PTHR43520:SF8">
    <property type="entry name" value="P-TYPE CU(+) TRANSPORTER"/>
    <property type="match status" value="1"/>
</dbReference>
<feature type="region of interest" description="Disordered" evidence="16">
    <location>
        <begin position="163"/>
        <end position="258"/>
    </location>
</feature>
<feature type="transmembrane region" description="Helical" evidence="15">
    <location>
        <begin position="662"/>
        <end position="682"/>
    </location>
</feature>
<keyword evidence="11" id="KW-0186">Copper</keyword>
<organism evidence="18 19">
    <name type="scientific">Parvibacter caecicola</name>
    <dbReference type="NCBI Taxonomy" id="747645"/>
    <lineage>
        <taxon>Bacteria</taxon>
        <taxon>Bacillati</taxon>
        <taxon>Actinomycetota</taxon>
        <taxon>Coriobacteriia</taxon>
        <taxon>Coriobacteriales</taxon>
        <taxon>Coriobacteriaceae</taxon>
        <taxon>Parvibacter</taxon>
    </lineage>
</organism>
<dbReference type="CDD" id="cd00371">
    <property type="entry name" value="HMA"/>
    <property type="match status" value="3"/>
</dbReference>
<dbReference type="PANTHER" id="PTHR43520">
    <property type="entry name" value="ATP7, ISOFORM B"/>
    <property type="match status" value="1"/>
</dbReference>
<dbReference type="OrthoDB" id="7059309at2"/>
<dbReference type="PROSITE" id="PS00154">
    <property type="entry name" value="ATPASE_E1_E2"/>
    <property type="match status" value="1"/>
</dbReference>
<evidence type="ECO:0000256" key="15">
    <source>
        <dbReference type="RuleBase" id="RU362081"/>
    </source>
</evidence>
<dbReference type="Pfam" id="PF00122">
    <property type="entry name" value="E1-E2_ATPase"/>
    <property type="match status" value="1"/>
</dbReference>
<evidence type="ECO:0000256" key="13">
    <source>
        <dbReference type="ARBA" id="ARBA00037427"/>
    </source>
</evidence>
<dbReference type="NCBIfam" id="TIGR01525">
    <property type="entry name" value="ATPase-IB_hvy"/>
    <property type="match status" value="1"/>
</dbReference>
<keyword evidence="9" id="KW-1278">Translocase</keyword>
<proteinExistence type="inferred from homology"/>
<feature type="domain" description="HMA" evidence="17">
    <location>
        <begin position="88"/>
        <end position="154"/>
    </location>
</feature>
<feature type="transmembrane region" description="Helical" evidence="15">
    <location>
        <begin position="355"/>
        <end position="376"/>
    </location>
</feature>
<dbReference type="InterPro" id="IPR023299">
    <property type="entry name" value="ATPase_P-typ_cyto_dom_N"/>
</dbReference>
<feature type="domain" description="HMA" evidence="17">
    <location>
        <begin position="262"/>
        <end position="328"/>
    </location>
</feature>
<dbReference type="Gene3D" id="3.30.70.100">
    <property type="match status" value="3"/>
</dbReference>
<dbReference type="InterPro" id="IPR036412">
    <property type="entry name" value="HAD-like_sf"/>
</dbReference>
<dbReference type="Proteomes" id="UP000309454">
    <property type="component" value="Unassembled WGS sequence"/>
</dbReference>
<dbReference type="SUPFAM" id="SSF81660">
    <property type="entry name" value="Metal cation-transporting ATPase, ATP-binding domain N"/>
    <property type="match status" value="1"/>
</dbReference>
<gene>
    <name evidence="18" type="ORF">E5982_05780</name>
</gene>
<dbReference type="GO" id="GO:0005524">
    <property type="term" value="F:ATP binding"/>
    <property type="evidence" value="ECO:0007669"/>
    <property type="project" value="UniProtKB-UniRule"/>
</dbReference>
<name>A0A4V5KKB1_9ACTN</name>
<feature type="compositionally biased region" description="Polar residues" evidence="16">
    <location>
        <begin position="242"/>
        <end position="258"/>
    </location>
</feature>
<feature type="transmembrane region" description="Helical" evidence="15">
    <location>
        <begin position="1026"/>
        <end position="1042"/>
    </location>
</feature>
<dbReference type="InterPro" id="IPR027256">
    <property type="entry name" value="P-typ_ATPase_IB"/>
</dbReference>
<dbReference type="Gene3D" id="3.40.50.1000">
    <property type="entry name" value="HAD superfamily/HAD-like"/>
    <property type="match status" value="1"/>
</dbReference>
<dbReference type="EMBL" id="SSTM01000003">
    <property type="protein sequence ID" value="TJW10781.1"/>
    <property type="molecule type" value="Genomic_DNA"/>
</dbReference>
<evidence type="ECO:0000256" key="9">
    <source>
        <dbReference type="ARBA" id="ARBA00022967"/>
    </source>
</evidence>
<keyword evidence="10 15" id="KW-1133">Transmembrane helix</keyword>
<evidence type="ECO:0000256" key="7">
    <source>
        <dbReference type="ARBA" id="ARBA00022796"/>
    </source>
</evidence>
<dbReference type="SUPFAM" id="SSF81653">
    <property type="entry name" value="Calcium ATPase, transduction domain A"/>
    <property type="match status" value="1"/>
</dbReference>
<dbReference type="PROSITE" id="PS50846">
    <property type="entry name" value="HMA_2"/>
    <property type="match status" value="3"/>
</dbReference>
<comment type="similarity">
    <text evidence="2 15">Belongs to the cation transport ATPase (P-type) (TC 3.A.3) family. Type IB subfamily.</text>
</comment>
<keyword evidence="7" id="KW-0187">Copper transport</keyword>
<dbReference type="CDD" id="cd02094">
    <property type="entry name" value="P-type_ATPase_Cu-like"/>
    <property type="match status" value="1"/>
</dbReference>
<keyword evidence="8 15" id="KW-0067">ATP-binding</keyword>
<evidence type="ECO:0000256" key="14">
    <source>
        <dbReference type="ARBA" id="ARBA00069640"/>
    </source>
</evidence>
<dbReference type="GO" id="GO:0005507">
    <property type="term" value="F:copper ion binding"/>
    <property type="evidence" value="ECO:0007669"/>
    <property type="project" value="TreeGrafter"/>
</dbReference>
<dbReference type="AlphaFoldDB" id="A0A4V5KKB1"/>
<feature type="transmembrane region" description="Helical" evidence="15">
    <location>
        <begin position="396"/>
        <end position="420"/>
    </location>
</feature>
<keyword evidence="6 15" id="KW-0547">Nucleotide-binding</keyword>
<dbReference type="SUPFAM" id="SSF81665">
    <property type="entry name" value="Calcium ATPase, transmembrane domain M"/>
    <property type="match status" value="1"/>
</dbReference>
<comment type="caution">
    <text evidence="18">The sequence shown here is derived from an EMBL/GenBank/DDBJ whole genome shotgun (WGS) entry which is preliminary data.</text>
</comment>
<dbReference type="InterPro" id="IPR023298">
    <property type="entry name" value="ATPase_P-typ_TM_dom_sf"/>
</dbReference>
<dbReference type="InterPro" id="IPR001757">
    <property type="entry name" value="P_typ_ATPase"/>
</dbReference>
<dbReference type="InterPro" id="IPR036163">
    <property type="entry name" value="HMA_dom_sf"/>
</dbReference>
<evidence type="ECO:0000256" key="5">
    <source>
        <dbReference type="ARBA" id="ARBA00022723"/>
    </source>
</evidence>
<keyword evidence="4 15" id="KW-0812">Transmembrane</keyword>
<dbReference type="InterPro" id="IPR018303">
    <property type="entry name" value="ATPase_P-typ_P_site"/>
</dbReference>
<comment type="subcellular location">
    <subcellularLocation>
        <location evidence="1">Cell membrane</location>
        <topology evidence="1">Multi-pass membrane protein</topology>
    </subcellularLocation>
</comment>